<evidence type="ECO:0000256" key="1">
    <source>
        <dbReference type="ARBA" id="ARBA00004308"/>
    </source>
</evidence>
<dbReference type="EMBL" id="AP018203">
    <property type="protein sequence ID" value="BAY53416.1"/>
    <property type="molecule type" value="Genomic_DNA"/>
</dbReference>
<keyword evidence="7" id="KW-1133">Transmembrane helix</keyword>
<dbReference type="PANTHER" id="PTHR34011">
    <property type="entry name" value="PHYCOBILISOME 32.1 KDA LINKER POLYPEPTIDE, PHYCOCYANIN-ASSOCIATED, ROD 2-RELATED"/>
    <property type="match status" value="1"/>
</dbReference>
<dbReference type="InterPro" id="IPR001297">
    <property type="entry name" value="PBS_linker_dom"/>
</dbReference>
<dbReference type="Gene3D" id="1.10.3130.20">
    <property type="entry name" value="Phycobilisome linker domain"/>
    <property type="match status" value="1"/>
</dbReference>
<evidence type="ECO:0000256" key="7">
    <source>
        <dbReference type="SAM" id="Phobius"/>
    </source>
</evidence>
<dbReference type="InterPro" id="IPR038255">
    <property type="entry name" value="PBS_linker_sf"/>
</dbReference>
<evidence type="ECO:0000256" key="3">
    <source>
        <dbReference type="ARBA" id="ARBA00022738"/>
    </source>
</evidence>
<feature type="domain" description="PBS-linker" evidence="8">
    <location>
        <begin position="11"/>
        <end position="194"/>
    </location>
</feature>
<reference evidence="9 10" key="1">
    <citation type="submission" date="2017-06" db="EMBL/GenBank/DDBJ databases">
        <title>Genome sequencing of cyanobaciteial culture collection at National Institute for Environmental Studies (NIES).</title>
        <authorList>
            <person name="Hirose Y."/>
            <person name="Shimura Y."/>
            <person name="Fujisawa T."/>
            <person name="Nakamura Y."/>
            <person name="Kawachi M."/>
        </authorList>
    </citation>
    <scope>NUCLEOTIDE SEQUENCE [LARGE SCALE GENOMIC DNA]</scope>
    <source>
        <strain evidence="9 10">NIES-2135</strain>
    </source>
</reference>
<name>A0A1Z4J9H8_LEPBY</name>
<keyword evidence="3 6" id="KW-0605">Phycobilisome</keyword>
<protein>
    <submittedName>
        <fullName evidence="9">Phycobilisome rod-core linker polypeptide</fullName>
    </submittedName>
</protein>
<dbReference type="GO" id="GO:0030089">
    <property type="term" value="C:phycobilisome"/>
    <property type="evidence" value="ECO:0007669"/>
    <property type="project" value="UniProtKB-UniRule"/>
</dbReference>
<keyword evidence="10" id="KW-1185">Reference proteome</keyword>
<dbReference type="AlphaFoldDB" id="A0A1Z4J9H8"/>
<dbReference type="Pfam" id="PF00427">
    <property type="entry name" value="PBS_linker_poly"/>
    <property type="match status" value="1"/>
</dbReference>
<keyword evidence="4" id="KW-0793">Thylakoid</keyword>
<evidence type="ECO:0000313" key="9">
    <source>
        <dbReference type="EMBL" id="BAY53416.1"/>
    </source>
</evidence>
<keyword evidence="7" id="KW-0812">Transmembrane</keyword>
<proteinExistence type="inferred from homology"/>
<keyword evidence="2" id="KW-0042">Antenna complex</keyword>
<organism evidence="9 10">
    <name type="scientific">Leptolyngbya boryana NIES-2135</name>
    <dbReference type="NCBI Taxonomy" id="1973484"/>
    <lineage>
        <taxon>Bacteria</taxon>
        <taxon>Bacillati</taxon>
        <taxon>Cyanobacteriota</taxon>
        <taxon>Cyanophyceae</taxon>
        <taxon>Leptolyngbyales</taxon>
        <taxon>Leptolyngbyaceae</taxon>
        <taxon>Leptolyngbya group</taxon>
        <taxon>Leptolyngbya</taxon>
    </lineage>
</organism>
<evidence type="ECO:0000256" key="6">
    <source>
        <dbReference type="PROSITE-ProRule" id="PRU00775"/>
    </source>
</evidence>
<keyword evidence="5 7" id="KW-0472">Membrane</keyword>
<evidence type="ECO:0000256" key="2">
    <source>
        <dbReference type="ARBA" id="ARBA00022549"/>
    </source>
</evidence>
<dbReference type="GO" id="GO:0015979">
    <property type="term" value="P:photosynthesis"/>
    <property type="evidence" value="ECO:0007669"/>
    <property type="project" value="InterPro"/>
</dbReference>
<comment type="similarity">
    <text evidence="6">Belongs to the phycobilisome linker protein family.</text>
</comment>
<gene>
    <name evidence="9" type="ORF">NIES2135_02210</name>
</gene>
<evidence type="ECO:0000313" key="10">
    <source>
        <dbReference type="Proteomes" id="UP000217895"/>
    </source>
</evidence>
<comment type="subcellular location">
    <subcellularLocation>
        <location evidence="1">Endomembrane system</location>
    </subcellularLocation>
</comment>
<evidence type="ECO:0000256" key="4">
    <source>
        <dbReference type="ARBA" id="ARBA00023078"/>
    </source>
</evidence>
<accession>A0A1Z4J9H8</accession>
<dbReference type="PROSITE" id="PS51445">
    <property type="entry name" value="PBS_LINKER"/>
    <property type="match status" value="1"/>
</dbReference>
<evidence type="ECO:0000259" key="8">
    <source>
        <dbReference type="PROSITE" id="PS51445"/>
    </source>
</evidence>
<feature type="transmembrane region" description="Helical" evidence="7">
    <location>
        <begin position="223"/>
        <end position="244"/>
    </location>
</feature>
<evidence type="ECO:0000256" key="5">
    <source>
        <dbReference type="ARBA" id="ARBA00023136"/>
    </source>
</evidence>
<dbReference type="Proteomes" id="UP000217895">
    <property type="component" value="Chromosome"/>
</dbReference>
<dbReference type="GO" id="GO:0012505">
    <property type="term" value="C:endomembrane system"/>
    <property type="evidence" value="ECO:0007669"/>
    <property type="project" value="UniProtKB-SubCell"/>
</dbReference>
<sequence length="246" mass="28653">MSMSLLTYPPVSQNHRVEGFEIPGDEQPRIYTTDNLLSRTDFDTLITAAYRQIFNEQQMLSYYRQQFLESQLRSGQITVKGFIAGLLLSDSFRRLNYESNNNYRFVELCIQRVLGRNVYGDREKIAWSIVLATKGLQGFVEQLLNSEEYLTTFGENTVPYQRRRILPQRSQGEVTFAHTARYGEDYRDKLPQPTLRGNRRDSARLDYLRWAWQKNPPASLEKAWIGLFYGGAAFIVLLFLVTLFGF</sequence>